<evidence type="ECO:0000313" key="4">
    <source>
        <dbReference type="EMBL" id="CAF0863865.1"/>
    </source>
</evidence>
<evidence type="ECO:0000313" key="6">
    <source>
        <dbReference type="Proteomes" id="UP000663854"/>
    </source>
</evidence>
<dbReference type="InterPro" id="IPR001611">
    <property type="entry name" value="Leu-rich_rpt"/>
</dbReference>
<dbReference type="EMBL" id="CAJNOH010000096">
    <property type="protein sequence ID" value="CAF0863865.1"/>
    <property type="molecule type" value="Genomic_DNA"/>
</dbReference>
<dbReference type="SUPFAM" id="SSF52058">
    <property type="entry name" value="L domain-like"/>
    <property type="match status" value="1"/>
</dbReference>
<dbReference type="AlphaFoldDB" id="A0A813X272"/>
<evidence type="ECO:0000256" key="1">
    <source>
        <dbReference type="ARBA" id="ARBA00022614"/>
    </source>
</evidence>
<keyword evidence="7" id="KW-1185">Reference proteome</keyword>
<evidence type="ECO:0000313" key="5">
    <source>
        <dbReference type="EMBL" id="CAF0928605.1"/>
    </source>
</evidence>
<gene>
    <name evidence="5" type="ORF">JXQ802_LOCUS10515</name>
    <name evidence="4" type="ORF">PYM288_LOCUS7697</name>
</gene>
<feature type="domain" description="Disease resistance R13L4/SHOC-2-like LRR" evidence="3">
    <location>
        <begin position="96"/>
        <end position="204"/>
    </location>
</feature>
<dbReference type="EMBL" id="CAJNOL010000201">
    <property type="protein sequence ID" value="CAF0928605.1"/>
    <property type="molecule type" value="Genomic_DNA"/>
</dbReference>
<dbReference type="Proteomes" id="UP000663854">
    <property type="component" value="Unassembled WGS sequence"/>
</dbReference>
<dbReference type="SMART" id="SM00364">
    <property type="entry name" value="LRR_BAC"/>
    <property type="match status" value="5"/>
</dbReference>
<dbReference type="InterPro" id="IPR055414">
    <property type="entry name" value="LRR_R13L4/SHOC2-like"/>
</dbReference>
<protein>
    <recommendedName>
        <fullName evidence="3">Disease resistance R13L4/SHOC-2-like LRR domain-containing protein</fullName>
    </recommendedName>
</protein>
<evidence type="ECO:0000259" key="3">
    <source>
        <dbReference type="Pfam" id="PF23598"/>
    </source>
</evidence>
<dbReference type="Gene3D" id="3.80.10.10">
    <property type="entry name" value="Ribonuclease Inhibitor"/>
    <property type="match status" value="2"/>
</dbReference>
<evidence type="ECO:0000256" key="2">
    <source>
        <dbReference type="ARBA" id="ARBA00022737"/>
    </source>
</evidence>
<dbReference type="Pfam" id="PF23598">
    <property type="entry name" value="LRR_14"/>
    <property type="match status" value="1"/>
</dbReference>
<dbReference type="Proteomes" id="UP000663870">
    <property type="component" value="Unassembled WGS sequence"/>
</dbReference>
<dbReference type="PANTHER" id="PTHR48051">
    <property type="match status" value="1"/>
</dbReference>
<proteinExistence type="predicted"/>
<keyword evidence="1" id="KW-0433">Leucine-rich repeat</keyword>
<keyword evidence="2" id="KW-0677">Repeat</keyword>
<dbReference type="PANTHER" id="PTHR48051:SF1">
    <property type="entry name" value="RAS SUPPRESSOR PROTEIN 1"/>
    <property type="match status" value="1"/>
</dbReference>
<evidence type="ECO:0000313" key="7">
    <source>
        <dbReference type="Proteomes" id="UP000663870"/>
    </source>
</evidence>
<dbReference type="GO" id="GO:0005737">
    <property type="term" value="C:cytoplasm"/>
    <property type="evidence" value="ECO:0007669"/>
    <property type="project" value="TreeGrafter"/>
</dbReference>
<dbReference type="InterPro" id="IPR050216">
    <property type="entry name" value="LRR_domain-containing"/>
</dbReference>
<dbReference type="InterPro" id="IPR032675">
    <property type="entry name" value="LRR_dom_sf"/>
</dbReference>
<comment type="caution">
    <text evidence="4">The sequence shown here is derived from an EMBL/GenBank/DDBJ whole genome shotgun (WGS) entry which is preliminary data.</text>
</comment>
<organism evidence="4 6">
    <name type="scientific">Rotaria sordida</name>
    <dbReference type="NCBI Taxonomy" id="392033"/>
    <lineage>
        <taxon>Eukaryota</taxon>
        <taxon>Metazoa</taxon>
        <taxon>Spiralia</taxon>
        <taxon>Gnathifera</taxon>
        <taxon>Rotifera</taxon>
        <taxon>Eurotatoria</taxon>
        <taxon>Bdelloidea</taxon>
        <taxon>Philodinida</taxon>
        <taxon>Philodinidae</taxon>
        <taxon>Rotaria</taxon>
    </lineage>
</organism>
<sequence>MFNSNLNWDGIPTKIKRAIETSLEHLDEHKFILNDTNIEFIDDYCWDLITCHLKQLLYMNMAHNKLKNLPSHISNLIHLKTLNLTNNHLEKLPPAIISLSHLRILKLGHNHLCSLPRSFGSLKSLEILDLTGNDLHEDSLTNDFFQLSNLRALYLGDNLFETFPNDHVDKLQNLQILVLRNNRLRHIPKELARLHQLRELHIQQNQINVLPPAFGKLDLGNVKHIYRFEPNPFIPELALQMNNLTRLASYLQSDVYREIYQNYFLNFDDNDSKIIMKKTTKKNKNILTKK</sequence>
<reference evidence="4" key="1">
    <citation type="submission" date="2021-02" db="EMBL/GenBank/DDBJ databases">
        <authorList>
            <person name="Nowell W R."/>
        </authorList>
    </citation>
    <scope>NUCLEOTIDE SEQUENCE</scope>
</reference>
<name>A0A813X272_9BILA</name>
<dbReference type="InterPro" id="IPR003591">
    <property type="entry name" value="Leu-rich_rpt_typical-subtyp"/>
</dbReference>
<accession>A0A813X272</accession>
<dbReference type="SMART" id="SM00369">
    <property type="entry name" value="LRR_TYP"/>
    <property type="match status" value="7"/>
</dbReference>
<dbReference type="PROSITE" id="PS51450">
    <property type="entry name" value="LRR"/>
    <property type="match status" value="2"/>
</dbReference>